<dbReference type="KEGG" id="vfi:VF_B0022"/>
<reference evidence="2 3" key="1">
    <citation type="journal article" date="2005" name="Proc. Natl. Acad. Sci. U.S.A.">
        <title>Complete genome sequence of Vibrio fischeri: a symbiotic bacterium with pathogenic congeners.</title>
        <authorList>
            <person name="Ruby E.G."/>
            <person name="Urbanowski M."/>
            <person name="Campbell J."/>
            <person name="Dunn A."/>
            <person name="Faini M."/>
            <person name="Gunsalus R."/>
            <person name="Lostroh P."/>
            <person name="Lupp C."/>
            <person name="McCann J."/>
            <person name="Millikan D."/>
            <person name="Schaefer A."/>
            <person name="Stabb E."/>
            <person name="Stevens A."/>
            <person name="Visick K."/>
            <person name="Whistler C."/>
            <person name="Greenberg E.P."/>
        </authorList>
    </citation>
    <scope>NUCLEOTIDE SEQUENCE [LARGE SCALE GENOMIC DNA]</scope>
    <source>
        <strain evidence="3">ATCC 700601 / ES114</strain>
    </source>
</reference>
<dbReference type="HOGENOM" id="CLU_1602015_0_0_6"/>
<keyword evidence="3" id="KW-1185">Reference proteome</keyword>
<accession>Q5DY82</accession>
<dbReference type="PATRIC" id="fig|312309.11.peg.3791"/>
<gene>
    <name evidence="2" type="ordered locus">VF_B0022</name>
</gene>
<keyword evidence="1" id="KW-0732">Signal</keyword>
<dbReference type="Proteomes" id="UP000000537">
    <property type="component" value="Plasmid pES100"/>
</dbReference>
<keyword evidence="2" id="KW-0614">Plasmid</keyword>
<feature type="chain" id="PRO_5004255745" evidence="1">
    <location>
        <begin position="20"/>
        <end position="166"/>
    </location>
</feature>
<sequence>MKKGILLSAITLLSFTAHAELINVSYDFSNEHQFEYTTLLPTSQPYTLSKIKEKKVITQWLQTEEGHFSPLYQTVTEGVNVKIIAKPTNNKKTTYQFDVQYFAPPTITRKVDSLSGFEVSVVTQSVTAFTETPTFIENKPVCNDEKFCVTLISQYPDEETENNTIF</sequence>
<organism evidence="2 3">
    <name type="scientific">Aliivibrio fischeri (strain ATCC 700601 / ES114)</name>
    <name type="common">Vibrio fischeri</name>
    <dbReference type="NCBI Taxonomy" id="312309"/>
    <lineage>
        <taxon>Bacteria</taxon>
        <taxon>Pseudomonadati</taxon>
        <taxon>Pseudomonadota</taxon>
        <taxon>Gammaproteobacteria</taxon>
        <taxon>Vibrionales</taxon>
        <taxon>Vibrionaceae</taxon>
        <taxon>Aliivibrio</taxon>
    </lineage>
</organism>
<name>Q5DY82_ALIF1</name>
<reference evidence="2 3" key="2">
    <citation type="journal article" date="2008" name="BMC Genomics">
        <title>Comparative genomics-based investigation of resequencing targets in Vibrio fischeri: focus on point miscalls and artefactual expansions.</title>
        <authorList>
            <person name="Mandel M.J."/>
            <person name="Stabb E.V."/>
            <person name="Ruby E.G."/>
        </authorList>
    </citation>
    <scope>NUCLEOTIDE SEQUENCE [LARGE SCALE GENOMIC DNA]</scope>
    <source>
        <strain evidence="3">ATCC 700601 / ES114</strain>
    </source>
</reference>
<evidence type="ECO:0000313" key="2">
    <source>
        <dbReference type="EMBL" id="AAW88264.1"/>
    </source>
</evidence>
<dbReference type="EMBL" id="CP000022">
    <property type="protein sequence ID" value="AAW88264.1"/>
    <property type="molecule type" value="Genomic_DNA"/>
</dbReference>
<protein>
    <submittedName>
        <fullName evidence="2">Uncharacterized protein</fullName>
    </submittedName>
</protein>
<evidence type="ECO:0000313" key="3">
    <source>
        <dbReference type="Proteomes" id="UP000000537"/>
    </source>
</evidence>
<evidence type="ECO:0000256" key="1">
    <source>
        <dbReference type="SAM" id="SignalP"/>
    </source>
</evidence>
<proteinExistence type="predicted"/>
<dbReference type="RefSeq" id="WP_011263980.1">
    <property type="nucleotide sequence ID" value="NC_006842.1"/>
</dbReference>
<dbReference type="GeneID" id="54166515"/>
<dbReference type="EnsemblBacteria" id="AAW88264">
    <property type="protein sequence ID" value="AAW88264"/>
    <property type="gene ID" value="VF_B0022"/>
</dbReference>
<dbReference type="AlphaFoldDB" id="Q5DY82"/>
<geneLocation type="plasmid" evidence="2 3">
    <name>pES100</name>
</geneLocation>
<feature type="signal peptide" evidence="1">
    <location>
        <begin position="1"/>
        <end position="19"/>
    </location>
</feature>